<reference evidence="2 3" key="1">
    <citation type="submission" date="2020-02" db="EMBL/GenBank/DDBJ databases">
        <authorList>
            <person name="Ferguson B K."/>
        </authorList>
    </citation>
    <scope>NUCLEOTIDE SEQUENCE [LARGE SCALE GENOMIC DNA]</scope>
</reference>
<feature type="region of interest" description="Disordered" evidence="1">
    <location>
        <begin position="97"/>
        <end position="127"/>
    </location>
</feature>
<evidence type="ECO:0000313" key="2">
    <source>
        <dbReference type="EMBL" id="CAB0036387.1"/>
    </source>
</evidence>
<accession>A0A6H5IH54</accession>
<organism evidence="2 3">
    <name type="scientific">Trichogramma brassicae</name>
    <dbReference type="NCBI Taxonomy" id="86971"/>
    <lineage>
        <taxon>Eukaryota</taxon>
        <taxon>Metazoa</taxon>
        <taxon>Ecdysozoa</taxon>
        <taxon>Arthropoda</taxon>
        <taxon>Hexapoda</taxon>
        <taxon>Insecta</taxon>
        <taxon>Pterygota</taxon>
        <taxon>Neoptera</taxon>
        <taxon>Endopterygota</taxon>
        <taxon>Hymenoptera</taxon>
        <taxon>Apocrita</taxon>
        <taxon>Proctotrupomorpha</taxon>
        <taxon>Chalcidoidea</taxon>
        <taxon>Trichogrammatidae</taxon>
        <taxon>Trichogramma</taxon>
    </lineage>
</organism>
<gene>
    <name evidence="2" type="ORF">TBRA_LOCUS8256</name>
</gene>
<protein>
    <submittedName>
        <fullName evidence="2">Uncharacterized protein</fullName>
    </submittedName>
</protein>
<name>A0A6H5IH54_9HYME</name>
<feature type="region of interest" description="Disordered" evidence="1">
    <location>
        <begin position="47"/>
        <end position="83"/>
    </location>
</feature>
<sequence length="182" mass="19562">MKQSQAKIRAVRERASDGCVPELLARPSFPLGAHTYRVEAAEEAVARRVHRAPAPRPRPMETEAQRSSWVRGPARHRQQPQPLATLAKAVVVWPSSASPATSSSADEETPVSASRSAAAASTRPDSSSATWCSAARRIGLASGSAIKFYESTATRSRTPFTRRSLCSPRISRCSCSRFAASA</sequence>
<dbReference type="Proteomes" id="UP000479190">
    <property type="component" value="Unassembled WGS sequence"/>
</dbReference>
<evidence type="ECO:0000256" key="1">
    <source>
        <dbReference type="SAM" id="MobiDB-lite"/>
    </source>
</evidence>
<feature type="compositionally biased region" description="Low complexity" evidence="1">
    <location>
        <begin position="112"/>
        <end position="127"/>
    </location>
</feature>
<evidence type="ECO:0000313" key="3">
    <source>
        <dbReference type="Proteomes" id="UP000479190"/>
    </source>
</evidence>
<dbReference type="AlphaFoldDB" id="A0A6H5IH54"/>
<keyword evidence="3" id="KW-1185">Reference proteome</keyword>
<proteinExistence type="predicted"/>
<dbReference type="EMBL" id="CADCXV010000815">
    <property type="protein sequence ID" value="CAB0036387.1"/>
    <property type="molecule type" value="Genomic_DNA"/>
</dbReference>